<evidence type="ECO:0000313" key="2">
    <source>
        <dbReference type="EMBL" id="DAD79197.1"/>
    </source>
</evidence>
<accession>A0A8S5MA68</accession>
<organism evidence="2">
    <name type="scientific">Siphoviridae sp. ctKvA22</name>
    <dbReference type="NCBI Taxonomy" id="2826246"/>
    <lineage>
        <taxon>Viruses</taxon>
        <taxon>Duplodnaviria</taxon>
        <taxon>Heunggongvirae</taxon>
        <taxon>Uroviricota</taxon>
        <taxon>Caudoviricetes</taxon>
    </lineage>
</organism>
<sequence>MAKGSHTSSILTGKDKYCYLTGETRGLEKHHIYFGAGLRQISDKHGFWVWLTAEKHRGTKGVHGRDGHKIDLRLKQDCQRRFEETHTRAEFMAIIGRNYLPDEAEERKPQTPADTGGFYLL</sequence>
<reference evidence="2" key="1">
    <citation type="journal article" date="2021" name="Proc. Natl. Acad. Sci. U.S.A.">
        <title>A Catalog of Tens of Thousands of Viruses from Human Metagenomes Reveals Hidden Associations with Chronic Diseases.</title>
        <authorList>
            <person name="Tisza M.J."/>
            <person name="Buck C.B."/>
        </authorList>
    </citation>
    <scope>NUCLEOTIDE SEQUENCE</scope>
    <source>
        <strain evidence="2">CtKvA22</strain>
    </source>
</reference>
<feature type="region of interest" description="Disordered" evidence="1">
    <location>
        <begin position="102"/>
        <end position="121"/>
    </location>
</feature>
<name>A0A8S5MA68_9CAUD</name>
<protein>
    <submittedName>
        <fullName evidence="2">Uncharacterized protein</fullName>
    </submittedName>
</protein>
<proteinExistence type="predicted"/>
<dbReference type="EMBL" id="BK014860">
    <property type="protein sequence ID" value="DAD79197.1"/>
    <property type="molecule type" value="Genomic_DNA"/>
</dbReference>
<evidence type="ECO:0000256" key="1">
    <source>
        <dbReference type="SAM" id="MobiDB-lite"/>
    </source>
</evidence>